<dbReference type="GeneID" id="63853309"/>
<dbReference type="RefSeq" id="XP_040788725.1">
    <property type="nucleotide sequence ID" value="XM_040936058.1"/>
</dbReference>
<keyword evidence="1" id="KW-0732">Signal</keyword>
<proteinExistence type="predicted"/>
<evidence type="ECO:0000256" key="1">
    <source>
        <dbReference type="SAM" id="SignalP"/>
    </source>
</evidence>
<name>A0A9P4GIZ5_9PLEO</name>
<evidence type="ECO:0000313" key="2">
    <source>
        <dbReference type="EMBL" id="KAF1846162.1"/>
    </source>
</evidence>
<evidence type="ECO:0008006" key="4">
    <source>
        <dbReference type="Google" id="ProtNLM"/>
    </source>
</evidence>
<dbReference type="AlphaFoldDB" id="A0A9P4GIZ5"/>
<reference evidence="2" key="1">
    <citation type="submission" date="2020-01" db="EMBL/GenBank/DDBJ databases">
        <authorList>
            <consortium name="DOE Joint Genome Institute"/>
            <person name="Haridas S."/>
            <person name="Albert R."/>
            <person name="Binder M."/>
            <person name="Bloem J."/>
            <person name="Labutti K."/>
            <person name="Salamov A."/>
            <person name="Andreopoulos B."/>
            <person name="Baker S.E."/>
            <person name="Barry K."/>
            <person name="Bills G."/>
            <person name="Bluhm B.H."/>
            <person name="Cannon C."/>
            <person name="Castanera R."/>
            <person name="Culley D.E."/>
            <person name="Daum C."/>
            <person name="Ezra D."/>
            <person name="Gonzalez J.B."/>
            <person name="Henrissat B."/>
            <person name="Kuo A."/>
            <person name="Liang C."/>
            <person name="Lipzen A."/>
            <person name="Lutzoni F."/>
            <person name="Magnuson J."/>
            <person name="Mondo S."/>
            <person name="Nolan M."/>
            <person name="Ohm R."/>
            <person name="Pangilinan J."/>
            <person name="Park H.-J."/>
            <person name="Ramirez L."/>
            <person name="Alfaro M."/>
            <person name="Sun H."/>
            <person name="Tritt A."/>
            <person name="Yoshinaga Y."/>
            <person name="Zwiers L.-H."/>
            <person name="Turgeon B.G."/>
            <person name="Goodwin S.B."/>
            <person name="Spatafora J.W."/>
            <person name="Crous P.W."/>
            <person name="Grigoriev I.V."/>
        </authorList>
    </citation>
    <scope>NUCLEOTIDE SEQUENCE</scope>
    <source>
        <strain evidence="2">CBS 394.84</strain>
    </source>
</reference>
<evidence type="ECO:0000313" key="3">
    <source>
        <dbReference type="Proteomes" id="UP000800039"/>
    </source>
</evidence>
<comment type="caution">
    <text evidence="2">The sequence shown here is derived from an EMBL/GenBank/DDBJ whole genome shotgun (WGS) entry which is preliminary data.</text>
</comment>
<gene>
    <name evidence="2" type="ORF">K460DRAFT_395645</name>
</gene>
<feature type="chain" id="PRO_5040263954" description="Secreted protein" evidence="1">
    <location>
        <begin position="28"/>
        <end position="336"/>
    </location>
</feature>
<keyword evidence="3" id="KW-1185">Reference proteome</keyword>
<dbReference type="OrthoDB" id="3718055at2759"/>
<feature type="signal peptide" evidence="1">
    <location>
        <begin position="1"/>
        <end position="27"/>
    </location>
</feature>
<sequence>MHLPQPKTAFAVPVMAALLLSTPGSQAMPMAMSSVVSGVKALLPRSVEARGFNGMGPITLFNAVKDYLKDANAYDPSVPNKCTLFMETTDGGNCRTSIQCLQTDKAGVALPDWNVCYLNGRQFFTHPEIGDFSIQYTKAGGVDGNKEDGLHDPILRLNNLNNNEDFNVQSFIDQSEGQHGKLCEKTKNVNRGIVYKCGIPKVGTAAFGLSIFKPVDPSPGFTSGWCTMHVIQHQRNEYGIGGDYAFDVIVYDAAHKIIGLVQRQPIDAGSKTLSVTSHLPLTVGIEAKGGDGDAVVFRYGDQTWKSGDGSHQNTFGSGPRNGFEYGNREGDMGFNC</sequence>
<dbReference type="Proteomes" id="UP000800039">
    <property type="component" value="Unassembled WGS sequence"/>
</dbReference>
<organism evidence="2 3">
    <name type="scientific">Cucurbitaria berberidis CBS 394.84</name>
    <dbReference type="NCBI Taxonomy" id="1168544"/>
    <lineage>
        <taxon>Eukaryota</taxon>
        <taxon>Fungi</taxon>
        <taxon>Dikarya</taxon>
        <taxon>Ascomycota</taxon>
        <taxon>Pezizomycotina</taxon>
        <taxon>Dothideomycetes</taxon>
        <taxon>Pleosporomycetidae</taxon>
        <taxon>Pleosporales</taxon>
        <taxon>Pleosporineae</taxon>
        <taxon>Cucurbitariaceae</taxon>
        <taxon>Cucurbitaria</taxon>
    </lineage>
</organism>
<dbReference type="EMBL" id="ML976616">
    <property type="protein sequence ID" value="KAF1846162.1"/>
    <property type="molecule type" value="Genomic_DNA"/>
</dbReference>
<accession>A0A9P4GIZ5</accession>
<protein>
    <recommendedName>
        <fullName evidence="4">Secreted protein</fullName>
    </recommendedName>
</protein>